<dbReference type="SUPFAM" id="SSF63748">
    <property type="entry name" value="Tudor/PWWP/MBT"/>
    <property type="match status" value="1"/>
</dbReference>
<evidence type="ECO:0000259" key="2">
    <source>
        <dbReference type="PROSITE" id="PS50812"/>
    </source>
</evidence>
<reference evidence="3 4" key="1">
    <citation type="submission" date="2024-12" db="EMBL/GenBank/DDBJ databases">
        <title>The unique morphological basis and parallel evolutionary history of personate flowers in Penstemon.</title>
        <authorList>
            <person name="Depatie T.H."/>
            <person name="Wessinger C.A."/>
        </authorList>
    </citation>
    <scope>NUCLEOTIDE SEQUENCE [LARGE SCALE GENOMIC DNA]</scope>
    <source>
        <strain evidence="3">WTNN_2</strain>
        <tissue evidence="3">Leaf</tissue>
    </source>
</reference>
<dbReference type="PANTHER" id="PTHR42851">
    <property type="entry name" value="ALDOLASE-RELATED"/>
    <property type="match status" value="1"/>
</dbReference>
<evidence type="ECO:0000313" key="4">
    <source>
        <dbReference type="Proteomes" id="UP001634393"/>
    </source>
</evidence>
<name>A0ABD3TSJ4_9LAMI</name>
<dbReference type="SMART" id="SM00293">
    <property type="entry name" value="PWWP"/>
    <property type="match status" value="1"/>
</dbReference>
<dbReference type="InterPro" id="IPR000313">
    <property type="entry name" value="PWWP_dom"/>
</dbReference>
<keyword evidence="4" id="KW-1185">Reference proteome</keyword>
<dbReference type="EMBL" id="JBJXBP010000003">
    <property type="protein sequence ID" value="KAL3839621.1"/>
    <property type="molecule type" value="Genomic_DNA"/>
</dbReference>
<feature type="compositionally biased region" description="Basic and acidic residues" evidence="1">
    <location>
        <begin position="412"/>
        <end position="425"/>
    </location>
</feature>
<protein>
    <recommendedName>
        <fullName evidence="2">PWWP domain-containing protein</fullName>
    </recommendedName>
</protein>
<feature type="compositionally biased region" description="Polar residues" evidence="1">
    <location>
        <begin position="432"/>
        <end position="442"/>
    </location>
</feature>
<dbReference type="Pfam" id="PF00855">
    <property type="entry name" value="PWWP"/>
    <property type="match status" value="1"/>
</dbReference>
<sequence length="453" mass="50082">MSAKLNCVNVDTFNSNADLGDSKIGVNDRMVNHLASRTISRNSGYDGILIDGVRVLEKPNVRVGESNCATRNRVVELMSCYDGAGVMVLMNLVKRVLNCNLDKEVEYENTSRNGEGINLVVDLNVRRGAIEGTTSDKETETVDFNCAAEGNGLNANQDFVDIELVPHGMSEVEEIINAEDDVMITEKEGEFYESQLVWGKVRGHPWWPGQIFALSAASDRAANYFMGDSYLIAYFGDQTFAWNEGTKIKPFRLHFSQMVKQSNEEGFCRAVGCALDEVSRRVEVGLSCPCLPQDVLNQIKTQVVANAGLKEESSRREGGDNLSTATSFRPKQLVQFLGSLAEGPHCETDRLQFAITKAQLLAFNRWKGRYQLPVYVEHVGLLEDDTQEAMEGDLPGSGKSTAGGGSLKRNHPSSDDERTVKKEKLLSVLLSPSNSRLQNGDETSFKRTGRKKF</sequence>
<proteinExistence type="predicted"/>
<dbReference type="InterPro" id="IPR053063">
    <property type="entry name" value="PWWP_domain_containing_PDP"/>
</dbReference>
<dbReference type="PANTHER" id="PTHR42851:SF19">
    <property type="entry name" value="PWWP DOMAIN-CONTAINING PROTEIN 2-RELATED"/>
    <property type="match status" value="1"/>
</dbReference>
<accession>A0ABD3TSJ4</accession>
<dbReference type="Gene3D" id="2.30.30.140">
    <property type="match status" value="1"/>
</dbReference>
<dbReference type="PROSITE" id="PS50812">
    <property type="entry name" value="PWWP"/>
    <property type="match status" value="1"/>
</dbReference>
<evidence type="ECO:0000256" key="1">
    <source>
        <dbReference type="SAM" id="MobiDB-lite"/>
    </source>
</evidence>
<organism evidence="3 4">
    <name type="scientific">Penstemon smallii</name>
    <dbReference type="NCBI Taxonomy" id="265156"/>
    <lineage>
        <taxon>Eukaryota</taxon>
        <taxon>Viridiplantae</taxon>
        <taxon>Streptophyta</taxon>
        <taxon>Embryophyta</taxon>
        <taxon>Tracheophyta</taxon>
        <taxon>Spermatophyta</taxon>
        <taxon>Magnoliopsida</taxon>
        <taxon>eudicotyledons</taxon>
        <taxon>Gunneridae</taxon>
        <taxon>Pentapetalae</taxon>
        <taxon>asterids</taxon>
        <taxon>lamiids</taxon>
        <taxon>Lamiales</taxon>
        <taxon>Plantaginaceae</taxon>
        <taxon>Cheloneae</taxon>
        <taxon>Penstemon</taxon>
    </lineage>
</organism>
<feature type="domain" description="PWWP" evidence="2">
    <location>
        <begin position="193"/>
        <end position="254"/>
    </location>
</feature>
<evidence type="ECO:0000313" key="3">
    <source>
        <dbReference type="EMBL" id="KAL3839621.1"/>
    </source>
</evidence>
<comment type="caution">
    <text evidence="3">The sequence shown here is derived from an EMBL/GenBank/DDBJ whole genome shotgun (WGS) entry which is preliminary data.</text>
</comment>
<dbReference type="CDD" id="cd05162">
    <property type="entry name" value="PWWP"/>
    <property type="match status" value="1"/>
</dbReference>
<dbReference type="AlphaFoldDB" id="A0ABD3TSJ4"/>
<gene>
    <name evidence="3" type="ORF">ACJIZ3_024212</name>
</gene>
<dbReference type="Proteomes" id="UP001634393">
    <property type="component" value="Unassembled WGS sequence"/>
</dbReference>
<feature type="region of interest" description="Disordered" evidence="1">
    <location>
        <begin position="389"/>
        <end position="453"/>
    </location>
</feature>